<dbReference type="Proteomes" id="UP001268577">
    <property type="component" value="Unassembled WGS sequence"/>
</dbReference>
<name>A0AAW8UDT4_9ENTE</name>
<evidence type="ECO:0000313" key="1">
    <source>
        <dbReference type="EMBL" id="MDT2835120.1"/>
    </source>
</evidence>
<gene>
    <name evidence="1" type="ORF">P7H70_13840</name>
</gene>
<protein>
    <submittedName>
        <fullName evidence="1">Uncharacterized protein</fullName>
    </submittedName>
</protein>
<dbReference type="EMBL" id="JARQBZ010000038">
    <property type="protein sequence ID" value="MDT2835120.1"/>
    <property type="molecule type" value="Genomic_DNA"/>
</dbReference>
<evidence type="ECO:0000313" key="2">
    <source>
        <dbReference type="Proteomes" id="UP001268577"/>
    </source>
</evidence>
<proteinExistence type="predicted"/>
<accession>A0AAW8UDT4</accession>
<dbReference type="RefSeq" id="WP_311985702.1">
    <property type="nucleotide sequence ID" value="NZ_JARQBZ010000038.1"/>
</dbReference>
<dbReference type="AlphaFoldDB" id="A0AAW8UDT4"/>
<sequence length="48" mass="5584">MKLLFKNDVVDLEINDFIEKLENELEKGTIKPFNPGGMRLDDFLISPF</sequence>
<organism evidence="1 2">
    <name type="scientific">Vagococcus carniphilus</name>
    <dbReference type="NCBI Taxonomy" id="218144"/>
    <lineage>
        <taxon>Bacteria</taxon>
        <taxon>Bacillati</taxon>
        <taxon>Bacillota</taxon>
        <taxon>Bacilli</taxon>
        <taxon>Lactobacillales</taxon>
        <taxon>Enterococcaceae</taxon>
        <taxon>Vagococcus</taxon>
    </lineage>
</organism>
<reference evidence="1" key="1">
    <citation type="submission" date="2023-03" db="EMBL/GenBank/DDBJ databases">
        <authorList>
            <person name="Shen W."/>
            <person name="Cai J."/>
        </authorList>
    </citation>
    <scope>NUCLEOTIDE SEQUENCE</scope>
    <source>
        <strain evidence="1">P96-3</strain>
    </source>
</reference>
<comment type="caution">
    <text evidence="1">The sequence shown here is derived from an EMBL/GenBank/DDBJ whole genome shotgun (WGS) entry which is preliminary data.</text>
</comment>